<accession>A0A0E9XZM8</accession>
<proteinExistence type="predicted"/>
<evidence type="ECO:0000313" key="1">
    <source>
        <dbReference type="EMBL" id="JAI08203.1"/>
    </source>
</evidence>
<name>A0A0E9XZM8_ANGAN</name>
<dbReference type="AlphaFoldDB" id="A0A0E9XZM8"/>
<reference evidence="1" key="1">
    <citation type="submission" date="2014-11" db="EMBL/GenBank/DDBJ databases">
        <authorList>
            <person name="Amaro Gonzalez C."/>
        </authorList>
    </citation>
    <scope>NUCLEOTIDE SEQUENCE</scope>
</reference>
<sequence length="60" mass="6719">MQESDSTESLTTLKRLAFECKPQHAPTKPNQISQSAQLTTFHTANWLHISCILCQLCSSL</sequence>
<organism evidence="1">
    <name type="scientific">Anguilla anguilla</name>
    <name type="common">European freshwater eel</name>
    <name type="synonym">Muraena anguilla</name>
    <dbReference type="NCBI Taxonomy" id="7936"/>
    <lineage>
        <taxon>Eukaryota</taxon>
        <taxon>Metazoa</taxon>
        <taxon>Chordata</taxon>
        <taxon>Craniata</taxon>
        <taxon>Vertebrata</taxon>
        <taxon>Euteleostomi</taxon>
        <taxon>Actinopterygii</taxon>
        <taxon>Neopterygii</taxon>
        <taxon>Teleostei</taxon>
        <taxon>Anguilliformes</taxon>
        <taxon>Anguillidae</taxon>
        <taxon>Anguilla</taxon>
    </lineage>
</organism>
<dbReference type="EMBL" id="GBXM01000375">
    <property type="protein sequence ID" value="JAI08203.1"/>
    <property type="molecule type" value="Transcribed_RNA"/>
</dbReference>
<protein>
    <submittedName>
        <fullName evidence="1">Uncharacterized protein</fullName>
    </submittedName>
</protein>
<reference evidence="1" key="2">
    <citation type="journal article" date="2015" name="Fish Shellfish Immunol.">
        <title>Early steps in the European eel (Anguilla anguilla)-Vibrio vulnificus interaction in the gills: Role of the RtxA13 toxin.</title>
        <authorList>
            <person name="Callol A."/>
            <person name="Pajuelo D."/>
            <person name="Ebbesson L."/>
            <person name="Teles M."/>
            <person name="MacKenzie S."/>
            <person name="Amaro C."/>
        </authorList>
    </citation>
    <scope>NUCLEOTIDE SEQUENCE</scope>
</reference>